<keyword evidence="3" id="KW-1185">Reference proteome</keyword>
<gene>
    <name evidence="2" type="ORF">AGERDE_LOCUS469</name>
</gene>
<feature type="compositionally biased region" description="Low complexity" evidence="1">
    <location>
        <begin position="39"/>
        <end position="64"/>
    </location>
</feature>
<feature type="compositionally biased region" description="Basic and acidic residues" evidence="1">
    <location>
        <begin position="467"/>
        <end position="490"/>
    </location>
</feature>
<dbReference type="OrthoDB" id="2445108at2759"/>
<feature type="compositionally biased region" description="Polar residues" evidence="1">
    <location>
        <begin position="580"/>
        <end position="591"/>
    </location>
</feature>
<dbReference type="AlphaFoldDB" id="A0A9N8YN63"/>
<dbReference type="Proteomes" id="UP000789831">
    <property type="component" value="Unassembled WGS sequence"/>
</dbReference>
<evidence type="ECO:0000256" key="1">
    <source>
        <dbReference type="SAM" id="MobiDB-lite"/>
    </source>
</evidence>
<feature type="compositionally biased region" description="Basic and acidic residues" evidence="1">
    <location>
        <begin position="254"/>
        <end position="274"/>
    </location>
</feature>
<feature type="compositionally biased region" description="Basic and acidic residues" evidence="1">
    <location>
        <begin position="161"/>
        <end position="193"/>
    </location>
</feature>
<proteinExistence type="predicted"/>
<feature type="compositionally biased region" description="Low complexity" evidence="1">
    <location>
        <begin position="400"/>
        <end position="411"/>
    </location>
</feature>
<feature type="compositionally biased region" description="Polar residues" evidence="1">
    <location>
        <begin position="306"/>
        <end position="318"/>
    </location>
</feature>
<feature type="compositionally biased region" description="Polar residues" evidence="1">
    <location>
        <begin position="1"/>
        <end position="21"/>
    </location>
</feature>
<feature type="compositionally biased region" description="Low complexity" evidence="1">
    <location>
        <begin position="340"/>
        <end position="354"/>
    </location>
</feature>
<feature type="compositionally biased region" description="Polar residues" evidence="1">
    <location>
        <begin position="355"/>
        <end position="364"/>
    </location>
</feature>
<protein>
    <submittedName>
        <fullName evidence="2">2930_t:CDS:1</fullName>
    </submittedName>
</protein>
<dbReference type="EMBL" id="CAJVPL010000023">
    <property type="protein sequence ID" value="CAG8435089.1"/>
    <property type="molecule type" value="Genomic_DNA"/>
</dbReference>
<comment type="caution">
    <text evidence="2">The sequence shown here is derived from an EMBL/GenBank/DDBJ whole genome shotgun (WGS) entry which is preliminary data.</text>
</comment>
<feature type="compositionally biased region" description="Polar residues" evidence="1">
    <location>
        <begin position="531"/>
        <end position="542"/>
    </location>
</feature>
<reference evidence="2" key="1">
    <citation type="submission" date="2021-06" db="EMBL/GenBank/DDBJ databases">
        <authorList>
            <person name="Kallberg Y."/>
            <person name="Tangrot J."/>
            <person name="Rosling A."/>
        </authorList>
    </citation>
    <scope>NUCLEOTIDE SEQUENCE</scope>
    <source>
        <strain evidence="2">MT106</strain>
    </source>
</reference>
<sequence length="911" mass="102203">MDEILSTLNSTSNINQGTSSVLDPDFSLAMELSRRLEFSSDPTTTSTPSNTSYYNSSSSTNNPNETEESSSDDEDSDDEASNKKRPGHQKRDSDPLVEAIIARRKEVTQKISLVENWVAAVNPTDGENNVLDRMKDRHRVEARALVTPSATPSLQSYVPPEDDRYYRDEWGYDRHDRYDGPRDRDDYRDDYRHPLPPPGARDPRILGPGGFVEDRDDYRVPPRDPRDPRNNGLVPDYREDYRYGPRQAGPRGQYIDERDRPPHDDRFIQDDSRGRGPNAPPTRHKHPEGYLGRRESTNSGRPIAPNNDNMHGSRKQNGSSGGRSLNGDEVPLGRKYRTPSSSHSSSSASSATSSKDGSQHNNKTIKNEHLIRTALSHKTSFSSKNGGSSTKEKYRDESSSKPTTKSNSTHSRQSSFSSGPVGHGSAVGNESPLRQEFRHDRRAKNGSENGPSHSRRSSISENDDYLDNERSLRDNEHTFRESFDEEDRKPLGHVHKQNNGTSSRREIMDNERNNSSRRSSDQESDDDSPLASPTGTNSNNRFKSQKERKRTGKHQIASSVSESGSDEGSDRDSDNEPINLPNNGQLRSQGGNIPPLMRQDYYGGGINGGFRPDSHDSRTGPPPRYGPNGYREEPMNRYPLGRDDLPNGRYPPGSRDDLLPPPGRYPPGREEPVVRYAGEPEEFPVGGRFPPPPPGGYRDDPNARHRDEPPAPYDPRSAPYPTYREEPPYEAPRGRFAAPRSLPLIEQPPPELSMGSKKVPLIEMAGYRYDQNKRAPIQTNGQTNQPFLANMSSRIRSPSPMRYGDAPAPTPPSGMNRGYPPRERGNYPIQDKLAFLPQERGREFPPPPPQDRVRDFPPERGYGGPAPPIRGYNTPANIRGGKPGYEGQYYNDRRGREVYGDRNGYNGYDDY</sequence>
<organism evidence="2 3">
    <name type="scientific">Ambispora gerdemannii</name>
    <dbReference type="NCBI Taxonomy" id="144530"/>
    <lineage>
        <taxon>Eukaryota</taxon>
        <taxon>Fungi</taxon>
        <taxon>Fungi incertae sedis</taxon>
        <taxon>Mucoromycota</taxon>
        <taxon>Glomeromycotina</taxon>
        <taxon>Glomeromycetes</taxon>
        <taxon>Archaeosporales</taxon>
        <taxon>Ambisporaceae</taxon>
        <taxon>Ambispora</taxon>
    </lineage>
</organism>
<feature type="compositionally biased region" description="Basic and acidic residues" evidence="1">
    <location>
        <begin position="503"/>
        <end position="521"/>
    </location>
</feature>
<feature type="compositionally biased region" description="Basic and acidic residues" evidence="1">
    <location>
        <begin position="630"/>
        <end position="646"/>
    </location>
</feature>
<feature type="compositionally biased region" description="Basic and acidic residues" evidence="1">
    <location>
        <begin position="212"/>
        <end position="229"/>
    </location>
</feature>
<accession>A0A9N8YN63</accession>
<feature type="compositionally biased region" description="Acidic residues" evidence="1">
    <location>
        <begin position="65"/>
        <end position="79"/>
    </location>
</feature>
<evidence type="ECO:0000313" key="3">
    <source>
        <dbReference type="Proteomes" id="UP000789831"/>
    </source>
</evidence>
<feature type="region of interest" description="Disordered" evidence="1">
    <location>
        <begin position="37"/>
        <end position="97"/>
    </location>
</feature>
<feature type="compositionally biased region" description="Basic and acidic residues" evidence="1">
    <location>
        <begin position="390"/>
        <end position="399"/>
    </location>
</feature>
<evidence type="ECO:0000313" key="2">
    <source>
        <dbReference type="EMBL" id="CAG8435089.1"/>
    </source>
</evidence>
<feature type="compositionally biased region" description="Basic and acidic residues" evidence="1">
    <location>
        <begin position="891"/>
        <end position="900"/>
    </location>
</feature>
<name>A0A9N8YN63_9GLOM</name>
<feature type="region of interest" description="Disordered" evidence="1">
    <location>
        <begin position="1"/>
        <end position="22"/>
    </location>
</feature>
<feature type="compositionally biased region" description="Basic and acidic residues" evidence="1">
    <location>
        <begin position="697"/>
        <end position="709"/>
    </location>
</feature>
<feature type="compositionally biased region" description="Polar residues" evidence="1">
    <location>
        <begin position="376"/>
        <end position="389"/>
    </location>
</feature>
<feature type="compositionally biased region" description="Basic and acidic residues" evidence="1">
    <location>
        <begin position="287"/>
        <end position="296"/>
    </location>
</feature>
<feature type="region of interest" description="Disordered" evidence="1">
    <location>
        <begin position="794"/>
        <end position="911"/>
    </location>
</feature>
<feature type="compositionally biased region" description="Basic and acidic residues" evidence="1">
    <location>
        <begin position="433"/>
        <end position="445"/>
    </location>
</feature>
<feature type="region of interest" description="Disordered" evidence="1">
    <location>
        <begin position="146"/>
        <end position="757"/>
    </location>
</feature>
<feature type="compositionally biased region" description="Polar residues" evidence="1">
    <location>
        <begin position="446"/>
        <end position="460"/>
    </location>
</feature>